<dbReference type="EMBL" id="WISR01000051">
    <property type="protein sequence ID" value="MQW32213.1"/>
    <property type="molecule type" value="Genomic_DNA"/>
</dbReference>
<organism evidence="2 3">
    <name type="scientific">Rhizobium meliloti</name>
    <name type="common">Ensifer meliloti</name>
    <name type="synonym">Sinorhizobium meliloti</name>
    <dbReference type="NCBI Taxonomy" id="382"/>
    <lineage>
        <taxon>Bacteria</taxon>
        <taxon>Pseudomonadati</taxon>
        <taxon>Pseudomonadota</taxon>
        <taxon>Alphaproteobacteria</taxon>
        <taxon>Hyphomicrobiales</taxon>
        <taxon>Rhizobiaceae</taxon>
        <taxon>Sinorhizobium/Ensifer group</taxon>
        <taxon>Sinorhizobium</taxon>
    </lineage>
</organism>
<evidence type="ECO:0000313" key="3">
    <source>
        <dbReference type="Proteomes" id="UP000429484"/>
    </source>
</evidence>
<evidence type="ECO:0000313" key="2">
    <source>
        <dbReference type="EMBL" id="MQW32213.1"/>
    </source>
</evidence>
<feature type="region of interest" description="Disordered" evidence="1">
    <location>
        <begin position="1"/>
        <end position="21"/>
    </location>
</feature>
<comment type="caution">
    <text evidence="2">The sequence shown here is derived from an EMBL/GenBank/DDBJ whole genome shotgun (WGS) entry which is preliminary data.</text>
</comment>
<protein>
    <submittedName>
        <fullName evidence="2">Uncharacterized protein</fullName>
    </submittedName>
</protein>
<gene>
    <name evidence="2" type="ORF">GHK53_05040</name>
</gene>
<evidence type="ECO:0000256" key="1">
    <source>
        <dbReference type="SAM" id="MobiDB-lite"/>
    </source>
</evidence>
<reference evidence="2 3" key="1">
    <citation type="journal article" date="2013" name="Genome Biol.">
        <title>Comparative genomics of the core and accessory genomes of 48 Sinorhizobium strains comprising five genospecies.</title>
        <authorList>
            <person name="Sugawara M."/>
            <person name="Epstein B."/>
            <person name="Badgley B.D."/>
            <person name="Unno T."/>
            <person name="Xu L."/>
            <person name="Reese J."/>
            <person name="Gyaneshwar P."/>
            <person name="Denny R."/>
            <person name="Mudge J."/>
            <person name="Bharti A.K."/>
            <person name="Farmer A.D."/>
            <person name="May G.D."/>
            <person name="Woodward J.E."/>
            <person name="Medigue C."/>
            <person name="Vallenet D."/>
            <person name="Lajus A."/>
            <person name="Rouy Z."/>
            <person name="Martinez-Vaz B."/>
            <person name="Tiffin P."/>
            <person name="Young N.D."/>
            <person name="Sadowsky M.J."/>
        </authorList>
    </citation>
    <scope>NUCLEOTIDE SEQUENCE [LARGE SCALE GENOMIC DNA]</scope>
    <source>
        <strain evidence="2 3">N6B1</strain>
    </source>
</reference>
<name>A0AAW9TGR4_RHIML</name>
<accession>A0AAW9TGR4</accession>
<dbReference type="Proteomes" id="UP000429484">
    <property type="component" value="Unassembled WGS sequence"/>
</dbReference>
<sequence>MIAARSAPSTSCRYQVSPLSPTSPLPSHGLLTPFRRLGQWGMYRWYHLKDEIL</sequence>
<proteinExistence type="predicted"/>
<dbReference type="AlphaFoldDB" id="A0AAW9TGR4"/>